<keyword evidence="3" id="KW-1185">Reference proteome</keyword>
<evidence type="ECO:0000256" key="1">
    <source>
        <dbReference type="SAM" id="MobiDB-lite"/>
    </source>
</evidence>
<dbReference type="HOGENOM" id="CLU_047150_0_0_1"/>
<evidence type="ECO:0000313" key="2">
    <source>
        <dbReference type="EMBL" id="GAA97175.1"/>
    </source>
</evidence>
<feature type="region of interest" description="Disordered" evidence="1">
    <location>
        <begin position="87"/>
        <end position="121"/>
    </location>
</feature>
<dbReference type="Proteomes" id="UP000009131">
    <property type="component" value="Unassembled WGS sequence"/>
</dbReference>
<dbReference type="OrthoDB" id="2588793at2759"/>
<organism evidence="2 3">
    <name type="scientific">Mixia osmundae (strain CBS 9802 / IAM 14324 / JCM 22182 / KY 12970)</name>
    <dbReference type="NCBI Taxonomy" id="764103"/>
    <lineage>
        <taxon>Eukaryota</taxon>
        <taxon>Fungi</taxon>
        <taxon>Dikarya</taxon>
        <taxon>Basidiomycota</taxon>
        <taxon>Pucciniomycotina</taxon>
        <taxon>Mixiomycetes</taxon>
        <taxon>Mixiales</taxon>
        <taxon>Mixiaceae</taxon>
        <taxon>Mixia</taxon>
    </lineage>
</organism>
<sequence>MATAVCAAPSVHVGTIGSPRIGLGLPASLSPRLHAYSPRSPSLLANEVFSDSRVWSGRESKSTCSETSPLLAKGLGLGAPFDELNSTPPTYRRTHRRTHSVNGSPSSLAESIGKRATRGHTKDSPVLVGEFEHVAKYLDMDAWSSAARYTLVGAFALVLIGVMRSFTGNSSLAQLIHKPAFFDHPVCDPFSLPGYLAFDESNLMATEWRPFSQSCPPAPDYLRMLRTAYPTKQTLARIQESYDASGDHKPANLSLSVLRGTPQAARASAALQFMRGKSVLMIGDSVDRNALDDIATLMDREVQPTSYSDPEVRGAMEGWDPRNQPYTLQIPELDFQMFNSFHYGMDDTDEHSGQADWHAPGKVEDRLDQLFGPMIDMATNNHGPDLILFHSGMWDAAYWGRLDKKQDRSTATALSQKRLEWYTRRFKSTLREIRHRYPHARLVVRQMHRIGQQALSASKDWGPGIEGKFKDGKFSSFFADVRVHQIRELTSAICQEEGLEVFDFGRMWEGYQARQDKVHPMLFPSGPIFGAAVLHQLYLGSIDGPISAIREHFHPHHS</sequence>
<feature type="compositionally biased region" description="Polar residues" evidence="1">
    <location>
        <begin position="100"/>
        <end position="109"/>
    </location>
</feature>
<dbReference type="EMBL" id="BABT02000117">
    <property type="protein sequence ID" value="GAA97175.1"/>
    <property type="molecule type" value="Genomic_DNA"/>
</dbReference>
<name>G7E2Z4_MIXOS</name>
<gene>
    <name evidence="2" type="primary">Mo03851</name>
    <name evidence="2" type="ORF">E5Q_03851</name>
</gene>
<dbReference type="OMA" id="NLMATEW"/>
<evidence type="ECO:0000313" key="3">
    <source>
        <dbReference type="Proteomes" id="UP000009131"/>
    </source>
</evidence>
<dbReference type="Gene3D" id="3.40.50.1110">
    <property type="entry name" value="SGNH hydrolase"/>
    <property type="match status" value="1"/>
</dbReference>
<dbReference type="eggNOG" id="ENOG502S04P">
    <property type="taxonomic scope" value="Eukaryota"/>
</dbReference>
<comment type="caution">
    <text evidence="2">The sequence shown here is derived from an EMBL/GenBank/DDBJ whole genome shotgun (WGS) entry which is preliminary data.</text>
</comment>
<dbReference type="AlphaFoldDB" id="G7E2Z4"/>
<dbReference type="InterPro" id="IPR036514">
    <property type="entry name" value="SGNH_hydro_sf"/>
</dbReference>
<reference evidence="2 3" key="2">
    <citation type="journal article" date="2012" name="Open Biol.">
        <title>Characteristics of nucleosomes and linker DNA regions on the genome of the basidiomycete Mixia osmundae revealed by mono- and dinucleosome mapping.</title>
        <authorList>
            <person name="Nishida H."/>
            <person name="Kondo S."/>
            <person name="Matsumoto T."/>
            <person name="Suzuki Y."/>
            <person name="Yoshikawa H."/>
            <person name="Taylor T.D."/>
            <person name="Sugiyama J."/>
        </authorList>
    </citation>
    <scope>NUCLEOTIDE SEQUENCE [LARGE SCALE GENOMIC DNA]</scope>
    <source>
        <strain evidence="3">CBS 9802 / IAM 14324 / JCM 22182 / KY 12970</strain>
    </source>
</reference>
<dbReference type="RefSeq" id="XP_014571142.1">
    <property type="nucleotide sequence ID" value="XM_014715656.1"/>
</dbReference>
<proteinExistence type="predicted"/>
<accession>G7E2Z4</accession>
<dbReference type="InParanoid" id="G7E2Z4"/>
<protein>
    <submittedName>
        <fullName evidence="2">Uncharacterized protein</fullName>
    </submittedName>
</protein>
<reference evidence="2 3" key="1">
    <citation type="journal article" date="2011" name="J. Gen. Appl. Microbiol.">
        <title>Draft genome sequencing of the enigmatic basidiomycete Mixia osmundae.</title>
        <authorList>
            <person name="Nishida H."/>
            <person name="Nagatsuka Y."/>
            <person name="Sugiyama J."/>
        </authorList>
    </citation>
    <scope>NUCLEOTIDE SEQUENCE [LARGE SCALE GENOMIC DNA]</scope>
    <source>
        <strain evidence="3">CBS 9802 / IAM 14324 / JCM 22182 / KY 12970</strain>
    </source>
</reference>
<dbReference type="SUPFAM" id="SSF52266">
    <property type="entry name" value="SGNH hydrolase"/>
    <property type="match status" value="1"/>
</dbReference>